<name>A0A0D7BH54_9AGAR</name>
<dbReference type="GO" id="GO:0005739">
    <property type="term" value="C:mitochondrion"/>
    <property type="evidence" value="ECO:0007669"/>
    <property type="project" value="TreeGrafter"/>
</dbReference>
<dbReference type="Pfam" id="PF01728">
    <property type="entry name" value="FtsJ"/>
    <property type="match status" value="2"/>
</dbReference>
<evidence type="ECO:0000259" key="8">
    <source>
        <dbReference type="Pfam" id="PF01728"/>
    </source>
</evidence>
<dbReference type="InterPro" id="IPR002877">
    <property type="entry name" value="RNA_MeTrfase_FtsJ_dom"/>
</dbReference>
<dbReference type="InterPro" id="IPR029063">
    <property type="entry name" value="SAM-dependent_MTases_sf"/>
</dbReference>
<keyword evidence="4 9" id="KW-0808">Transferase</keyword>
<organism evidence="9 10">
    <name type="scientific">Cylindrobasidium torrendii FP15055 ss-10</name>
    <dbReference type="NCBI Taxonomy" id="1314674"/>
    <lineage>
        <taxon>Eukaryota</taxon>
        <taxon>Fungi</taxon>
        <taxon>Dikarya</taxon>
        <taxon>Basidiomycota</taxon>
        <taxon>Agaricomycotina</taxon>
        <taxon>Agaricomycetes</taxon>
        <taxon>Agaricomycetidae</taxon>
        <taxon>Agaricales</taxon>
        <taxon>Marasmiineae</taxon>
        <taxon>Physalacriaceae</taxon>
        <taxon>Cylindrobasidium</taxon>
    </lineage>
</organism>
<dbReference type="PANTHER" id="PTHR10920">
    <property type="entry name" value="RIBOSOMAL RNA METHYLTRANSFERASE"/>
    <property type="match status" value="1"/>
</dbReference>
<dbReference type="HAMAP" id="MF_01547">
    <property type="entry name" value="RNA_methyltr_E"/>
    <property type="match status" value="1"/>
</dbReference>
<evidence type="ECO:0000256" key="3">
    <source>
        <dbReference type="ARBA" id="ARBA00022603"/>
    </source>
</evidence>
<sequence>MFRPTLTALSKKSSQAWVARQGRDHFVKLRVASQFKSRSAFKLIELDDQLDFLKHPDVNVVVDLGASPGGWSQVVSQRLGYGDGTQLEPEEDEHVTRETFKPRPKKKRIMPSLPGSAYDPLNIDTIEHEIAQRERAGHGFIVAVDLLPIGTIPGVRSVRGDFLQPEVNREIQELIWRRTKRDLPGPVSEARVDVVLSDMAPNISGHAIRDMELSYDLCMAVLNFAKRNLRAAHEIGRPMGGALVLKNFASNAMAEFRREHLEPYFHTVHSVKPQSSRSESSESYLVCRGWQPADGFRPSFGFL</sequence>
<evidence type="ECO:0000256" key="6">
    <source>
        <dbReference type="ARBA" id="ARBA00041184"/>
    </source>
</evidence>
<evidence type="ECO:0000256" key="7">
    <source>
        <dbReference type="PIRSR" id="PIRSR005461-1"/>
    </source>
</evidence>
<dbReference type="Gene3D" id="3.40.50.150">
    <property type="entry name" value="Vaccinia Virus protein VP39"/>
    <property type="match status" value="1"/>
</dbReference>
<dbReference type="PIRSF" id="PIRSF005461">
    <property type="entry name" value="23S_rRNA_mtase"/>
    <property type="match status" value="1"/>
</dbReference>
<dbReference type="EMBL" id="KN880476">
    <property type="protein sequence ID" value="KIY69898.1"/>
    <property type="molecule type" value="Genomic_DNA"/>
</dbReference>
<dbReference type="AlphaFoldDB" id="A0A0D7BH54"/>
<reference evidence="9 10" key="1">
    <citation type="journal article" date="2015" name="Fungal Genet. Biol.">
        <title>Evolution of novel wood decay mechanisms in Agaricales revealed by the genome sequences of Fistulina hepatica and Cylindrobasidium torrendii.</title>
        <authorList>
            <person name="Floudas D."/>
            <person name="Held B.W."/>
            <person name="Riley R."/>
            <person name="Nagy L.G."/>
            <person name="Koehler G."/>
            <person name="Ransdell A.S."/>
            <person name="Younus H."/>
            <person name="Chow J."/>
            <person name="Chiniquy J."/>
            <person name="Lipzen A."/>
            <person name="Tritt A."/>
            <person name="Sun H."/>
            <person name="Haridas S."/>
            <person name="LaButti K."/>
            <person name="Ohm R.A."/>
            <person name="Kues U."/>
            <person name="Blanchette R.A."/>
            <person name="Grigoriev I.V."/>
            <person name="Minto R.E."/>
            <person name="Hibbett D.S."/>
        </authorList>
    </citation>
    <scope>NUCLEOTIDE SEQUENCE [LARGE SCALE GENOMIC DNA]</scope>
    <source>
        <strain evidence="9 10">FP15055 ss-10</strain>
    </source>
</reference>
<accession>A0A0D7BH54</accession>
<dbReference type="InterPro" id="IPR050082">
    <property type="entry name" value="RNA_methyltr_RlmE"/>
</dbReference>
<feature type="domain" description="Ribosomal RNA methyltransferase FtsJ" evidence="8">
    <location>
        <begin position="35"/>
        <end position="80"/>
    </location>
</feature>
<dbReference type="SUPFAM" id="SSF53335">
    <property type="entry name" value="S-adenosyl-L-methionine-dependent methyltransferases"/>
    <property type="match status" value="1"/>
</dbReference>
<evidence type="ECO:0000256" key="1">
    <source>
        <dbReference type="ARBA" id="ARBA00009258"/>
    </source>
</evidence>
<feature type="active site" description="Proton acceptor" evidence="7">
    <location>
        <position position="246"/>
    </location>
</feature>
<dbReference type="STRING" id="1314674.A0A0D7BH54"/>
<evidence type="ECO:0000256" key="4">
    <source>
        <dbReference type="ARBA" id="ARBA00022679"/>
    </source>
</evidence>
<dbReference type="OrthoDB" id="20105at2759"/>
<dbReference type="Proteomes" id="UP000054007">
    <property type="component" value="Unassembled WGS sequence"/>
</dbReference>
<keyword evidence="3 9" id="KW-0489">Methyltransferase</keyword>
<dbReference type="PANTHER" id="PTHR10920:SF18">
    <property type="entry name" value="RRNA METHYLTRANSFERASE 2, MITOCHONDRIAL"/>
    <property type="match status" value="1"/>
</dbReference>
<keyword evidence="5 7" id="KW-0949">S-adenosyl-L-methionine</keyword>
<keyword evidence="10" id="KW-1185">Reference proteome</keyword>
<evidence type="ECO:0000313" key="9">
    <source>
        <dbReference type="EMBL" id="KIY69898.1"/>
    </source>
</evidence>
<keyword evidence="2" id="KW-0698">rRNA processing</keyword>
<feature type="domain" description="Ribosomal RNA methyltransferase FtsJ" evidence="8">
    <location>
        <begin position="134"/>
        <end position="289"/>
    </location>
</feature>
<protein>
    <recommendedName>
        <fullName evidence="6">rRNA methyltransferase 2, mitochondrial</fullName>
    </recommendedName>
</protein>
<dbReference type="GO" id="GO:0008650">
    <property type="term" value="F:rRNA (uridine-2'-O-)-methyltransferase activity"/>
    <property type="evidence" value="ECO:0007669"/>
    <property type="project" value="TreeGrafter"/>
</dbReference>
<proteinExistence type="inferred from homology"/>
<comment type="similarity">
    <text evidence="1">Belongs to the class I-like SAM-binding methyltransferase superfamily. RNA methyltransferase RlmE family.</text>
</comment>
<evidence type="ECO:0000256" key="2">
    <source>
        <dbReference type="ARBA" id="ARBA00022552"/>
    </source>
</evidence>
<evidence type="ECO:0000256" key="5">
    <source>
        <dbReference type="ARBA" id="ARBA00022691"/>
    </source>
</evidence>
<evidence type="ECO:0000313" key="10">
    <source>
        <dbReference type="Proteomes" id="UP000054007"/>
    </source>
</evidence>
<gene>
    <name evidence="9" type="ORF">CYLTODRAFT_488500</name>
</gene>
<dbReference type="InterPro" id="IPR015507">
    <property type="entry name" value="rRNA-MeTfrase_E"/>
</dbReference>